<dbReference type="EMBL" id="CABVGZ010000092">
    <property type="protein sequence ID" value="VVN41216.1"/>
    <property type="molecule type" value="Genomic_DNA"/>
</dbReference>
<organism evidence="1 2">
    <name type="scientific">Pseudomonas fluorescens</name>
    <dbReference type="NCBI Taxonomy" id="294"/>
    <lineage>
        <taxon>Bacteria</taxon>
        <taxon>Pseudomonadati</taxon>
        <taxon>Pseudomonadota</taxon>
        <taxon>Gammaproteobacteria</taxon>
        <taxon>Pseudomonadales</taxon>
        <taxon>Pseudomonadaceae</taxon>
        <taxon>Pseudomonas</taxon>
    </lineage>
</organism>
<protein>
    <submittedName>
        <fullName evidence="1">Uncharacterized protein</fullName>
    </submittedName>
</protein>
<dbReference type="Proteomes" id="UP000326241">
    <property type="component" value="Unassembled WGS sequence"/>
</dbReference>
<reference evidence="1 2" key="1">
    <citation type="submission" date="2019-09" db="EMBL/GenBank/DDBJ databases">
        <authorList>
            <person name="Chandra G."/>
            <person name="Truman W A."/>
        </authorList>
    </citation>
    <scope>NUCLEOTIDE SEQUENCE [LARGE SCALE GENOMIC DNA]</scope>
    <source>
        <strain evidence="1">PS624</strain>
    </source>
</reference>
<evidence type="ECO:0000313" key="1">
    <source>
        <dbReference type="EMBL" id="VVN41216.1"/>
    </source>
</evidence>
<accession>A0A5E6XJW1</accession>
<dbReference type="AlphaFoldDB" id="A0A5E6XJW1"/>
<name>A0A5E6XJW1_PSEFL</name>
<gene>
    <name evidence="1" type="ORF">PS624_05425</name>
</gene>
<evidence type="ECO:0000313" key="2">
    <source>
        <dbReference type="Proteomes" id="UP000326241"/>
    </source>
</evidence>
<proteinExistence type="predicted"/>
<sequence>MEALALASIFFRSADFTVESVKPSVSSSFFLYCAPISSRRHNWTNAEMLSLALIDGRASNWPVEEGRVV</sequence>